<evidence type="ECO:0000313" key="2">
    <source>
        <dbReference type="Proteomes" id="UP000324832"/>
    </source>
</evidence>
<reference evidence="1 2" key="1">
    <citation type="submission" date="2017-07" db="EMBL/GenBank/DDBJ databases">
        <authorList>
            <person name="Talla V."/>
            <person name="Backstrom N."/>
        </authorList>
    </citation>
    <scope>NUCLEOTIDE SEQUENCE [LARGE SCALE GENOMIC DNA]</scope>
</reference>
<dbReference type="Proteomes" id="UP000324832">
    <property type="component" value="Unassembled WGS sequence"/>
</dbReference>
<evidence type="ECO:0000313" key="1">
    <source>
        <dbReference type="EMBL" id="VVC88166.1"/>
    </source>
</evidence>
<gene>
    <name evidence="1" type="ORF">LSINAPIS_LOCUS1601</name>
</gene>
<name>A0A5E4PSD0_9NEOP</name>
<sequence length="181" mass="20882">MLTIEYSFLRADLRKVPLELLLSRLAGIYLLCTGFIKQRQCGSRSEAQLFMAAMYAHVDCESNERESYRIIRLNYETETPFIDQDPVALSDTANIDSGSREKLSEFKHADEQDNSFEAELEEKDKQPCTLIILSNIHNPSMQSLLRKYRYNANDITKKCHQFLMHGEKQLYTGGDYIGGRI</sequence>
<accession>A0A5E4PSD0</accession>
<protein>
    <submittedName>
        <fullName evidence="1">Uncharacterized protein</fullName>
    </submittedName>
</protein>
<dbReference type="AlphaFoldDB" id="A0A5E4PSD0"/>
<organism evidence="1 2">
    <name type="scientific">Leptidea sinapis</name>
    <dbReference type="NCBI Taxonomy" id="189913"/>
    <lineage>
        <taxon>Eukaryota</taxon>
        <taxon>Metazoa</taxon>
        <taxon>Ecdysozoa</taxon>
        <taxon>Arthropoda</taxon>
        <taxon>Hexapoda</taxon>
        <taxon>Insecta</taxon>
        <taxon>Pterygota</taxon>
        <taxon>Neoptera</taxon>
        <taxon>Endopterygota</taxon>
        <taxon>Lepidoptera</taxon>
        <taxon>Glossata</taxon>
        <taxon>Ditrysia</taxon>
        <taxon>Papilionoidea</taxon>
        <taxon>Pieridae</taxon>
        <taxon>Dismorphiinae</taxon>
        <taxon>Leptidea</taxon>
    </lineage>
</organism>
<proteinExistence type="predicted"/>
<dbReference type="EMBL" id="FZQP02000249">
    <property type="protein sequence ID" value="VVC88166.1"/>
    <property type="molecule type" value="Genomic_DNA"/>
</dbReference>
<keyword evidence="2" id="KW-1185">Reference proteome</keyword>